<dbReference type="EMBL" id="GBRH01230309">
    <property type="protein sequence ID" value="JAD67586.1"/>
    <property type="molecule type" value="Transcribed_RNA"/>
</dbReference>
<protein>
    <submittedName>
        <fullName evidence="1">Uncharacterized protein</fullName>
    </submittedName>
</protein>
<proteinExistence type="predicted"/>
<organism evidence="1">
    <name type="scientific">Arundo donax</name>
    <name type="common">Giant reed</name>
    <name type="synonym">Donax arundinaceus</name>
    <dbReference type="NCBI Taxonomy" id="35708"/>
    <lineage>
        <taxon>Eukaryota</taxon>
        <taxon>Viridiplantae</taxon>
        <taxon>Streptophyta</taxon>
        <taxon>Embryophyta</taxon>
        <taxon>Tracheophyta</taxon>
        <taxon>Spermatophyta</taxon>
        <taxon>Magnoliopsida</taxon>
        <taxon>Liliopsida</taxon>
        <taxon>Poales</taxon>
        <taxon>Poaceae</taxon>
        <taxon>PACMAD clade</taxon>
        <taxon>Arundinoideae</taxon>
        <taxon>Arundineae</taxon>
        <taxon>Arundo</taxon>
    </lineage>
</organism>
<reference evidence="1" key="2">
    <citation type="journal article" date="2015" name="Data Brief">
        <title>Shoot transcriptome of the giant reed, Arundo donax.</title>
        <authorList>
            <person name="Barrero R.A."/>
            <person name="Guerrero F.D."/>
            <person name="Moolhuijzen P."/>
            <person name="Goolsby J.A."/>
            <person name="Tidwell J."/>
            <person name="Bellgard S.E."/>
            <person name="Bellgard M.I."/>
        </authorList>
    </citation>
    <scope>NUCLEOTIDE SEQUENCE</scope>
    <source>
        <tissue evidence="1">Shoot tissue taken approximately 20 cm above the soil surface</tissue>
    </source>
</reference>
<name>A0A0A9BWC4_ARUDO</name>
<accession>A0A0A9BWC4</accession>
<evidence type="ECO:0000313" key="1">
    <source>
        <dbReference type="EMBL" id="JAD67586.1"/>
    </source>
</evidence>
<sequence length="10" mass="1255">MGHPQMLVRW</sequence>
<reference evidence="1" key="1">
    <citation type="submission" date="2014-09" db="EMBL/GenBank/DDBJ databases">
        <authorList>
            <person name="Magalhaes I.L.F."/>
            <person name="Oliveira U."/>
            <person name="Santos F.R."/>
            <person name="Vidigal T.H.D.A."/>
            <person name="Brescovit A.D."/>
            <person name="Santos A.J."/>
        </authorList>
    </citation>
    <scope>NUCLEOTIDE SEQUENCE</scope>
    <source>
        <tissue evidence="1">Shoot tissue taken approximately 20 cm above the soil surface</tissue>
    </source>
</reference>